<organism evidence="2">
    <name type="scientific">uncultured Thermomicrobiales bacterium</name>
    <dbReference type="NCBI Taxonomy" id="1645740"/>
    <lineage>
        <taxon>Bacteria</taxon>
        <taxon>Pseudomonadati</taxon>
        <taxon>Thermomicrobiota</taxon>
        <taxon>Thermomicrobia</taxon>
        <taxon>Thermomicrobiales</taxon>
        <taxon>environmental samples</taxon>
    </lineage>
</organism>
<name>A0A6J4UF84_9BACT</name>
<evidence type="ECO:0000313" key="2">
    <source>
        <dbReference type="EMBL" id="CAA9549157.1"/>
    </source>
</evidence>
<protein>
    <submittedName>
        <fullName evidence="2">Uncharacterized protein</fullName>
    </submittedName>
</protein>
<proteinExistence type="predicted"/>
<dbReference type="EMBL" id="CADCWE010000179">
    <property type="protein sequence ID" value="CAA9549157.1"/>
    <property type="molecule type" value="Genomic_DNA"/>
</dbReference>
<accession>A0A6J4UF84</accession>
<keyword evidence="1" id="KW-0732">Signal</keyword>
<sequence>MLARRALATLALSVPLLFAPLPTVAGQAGDATPTAGGDRADLAAMTLDSEDLPEDYFLRGERYITGENLVAGLDLEDATAEALTESGLTWFYESTYTTADGAGQIRSYVSEYPDEAGAEAGFGVLEDEEALVGEGGDLEDQDGPAVGEDPKEITVGSLPPNADADDDAPALRSVDATFRVGTLIVGVAVETRDDAEPDQALAEELADVLATRVEDVLAGQAPATADPAVREALLQLDAGLSVQEGYLTATDVLGPVDPADTPYAEYDAGYALTLAIGDGGTTLPYVSLAVSSFSSEDGPLAVLGDADNLQPAFTNIERVDDVLVEGADAAVGYRFASTTGGRSENDSFRILIIVGDRLATVDVQGATSAEVAEAAALDLAGQQAECLQSDDPCGAGTIPVDLETAPSATPEAEVL</sequence>
<dbReference type="AlphaFoldDB" id="A0A6J4UF84"/>
<reference evidence="2" key="1">
    <citation type="submission" date="2020-02" db="EMBL/GenBank/DDBJ databases">
        <authorList>
            <person name="Meier V. D."/>
        </authorList>
    </citation>
    <scope>NUCLEOTIDE SEQUENCE</scope>
    <source>
        <strain evidence="2">AVDCRST_MAG73</strain>
    </source>
</reference>
<evidence type="ECO:0000256" key="1">
    <source>
        <dbReference type="SAM" id="SignalP"/>
    </source>
</evidence>
<feature type="chain" id="PRO_5026811956" evidence="1">
    <location>
        <begin position="26"/>
        <end position="415"/>
    </location>
</feature>
<gene>
    <name evidence="2" type="ORF">AVDCRST_MAG73-2716</name>
</gene>
<feature type="signal peptide" evidence="1">
    <location>
        <begin position="1"/>
        <end position="25"/>
    </location>
</feature>